<dbReference type="Proteomes" id="UP001202328">
    <property type="component" value="Unassembled WGS sequence"/>
</dbReference>
<dbReference type="PANTHER" id="PTHR34680:SF3">
    <property type="entry name" value="EXPRESSED PROTEIN"/>
    <property type="match status" value="1"/>
</dbReference>
<feature type="compositionally biased region" description="Basic and acidic residues" evidence="3">
    <location>
        <begin position="341"/>
        <end position="357"/>
    </location>
</feature>
<feature type="region of interest" description="Disordered" evidence="3">
    <location>
        <begin position="276"/>
        <end position="316"/>
    </location>
</feature>
<protein>
    <recommendedName>
        <fullName evidence="4">WRC domain-containing protein</fullName>
    </recommendedName>
</protein>
<evidence type="ECO:0000259" key="4">
    <source>
        <dbReference type="PROSITE" id="PS51667"/>
    </source>
</evidence>
<feature type="compositionally biased region" description="Acidic residues" evidence="3">
    <location>
        <begin position="184"/>
        <end position="194"/>
    </location>
</feature>
<dbReference type="AlphaFoldDB" id="A0AAD4T8P4"/>
<dbReference type="Pfam" id="PF08879">
    <property type="entry name" value="WRC"/>
    <property type="match status" value="1"/>
</dbReference>
<accession>A0AAD4T8P4</accession>
<feature type="compositionally biased region" description="Basic residues" evidence="3">
    <location>
        <begin position="298"/>
        <end position="316"/>
    </location>
</feature>
<dbReference type="PROSITE" id="PS51667">
    <property type="entry name" value="WRC"/>
    <property type="match status" value="1"/>
</dbReference>
<dbReference type="EMBL" id="JAJJMB010004170">
    <property type="protein sequence ID" value="KAI3943716.1"/>
    <property type="molecule type" value="Genomic_DNA"/>
</dbReference>
<feature type="compositionally biased region" description="Basic and acidic residues" evidence="3">
    <location>
        <begin position="87"/>
        <end position="114"/>
    </location>
</feature>
<gene>
    <name evidence="5" type="ORF">MKW98_004221</name>
</gene>
<feature type="compositionally biased region" description="Low complexity" evidence="3">
    <location>
        <begin position="39"/>
        <end position="48"/>
    </location>
</feature>
<evidence type="ECO:0000256" key="3">
    <source>
        <dbReference type="SAM" id="MobiDB-lite"/>
    </source>
</evidence>
<feature type="region of interest" description="Disordered" evidence="3">
    <location>
        <begin position="87"/>
        <end position="220"/>
    </location>
</feature>
<reference evidence="5" key="1">
    <citation type="submission" date="2022-04" db="EMBL/GenBank/DDBJ databases">
        <title>A functionally conserved STORR gene fusion in Papaver species that diverged 16.8 million years ago.</title>
        <authorList>
            <person name="Catania T."/>
        </authorList>
    </citation>
    <scope>NUCLEOTIDE SEQUENCE</scope>
    <source>
        <strain evidence="5">S-188037</strain>
    </source>
</reference>
<organism evidence="5 6">
    <name type="scientific">Papaver atlanticum</name>
    <dbReference type="NCBI Taxonomy" id="357466"/>
    <lineage>
        <taxon>Eukaryota</taxon>
        <taxon>Viridiplantae</taxon>
        <taxon>Streptophyta</taxon>
        <taxon>Embryophyta</taxon>
        <taxon>Tracheophyta</taxon>
        <taxon>Spermatophyta</taxon>
        <taxon>Magnoliopsida</taxon>
        <taxon>Ranunculales</taxon>
        <taxon>Papaveraceae</taxon>
        <taxon>Papaveroideae</taxon>
        <taxon>Papaver</taxon>
    </lineage>
</organism>
<evidence type="ECO:0000256" key="2">
    <source>
        <dbReference type="PROSITE-ProRule" id="PRU01002"/>
    </source>
</evidence>
<comment type="caution">
    <text evidence="2">Lacks conserved residue(s) required for the propagation of feature annotation.</text>
</comment>
<dbReference type="PANTHER" id="PTHR34680">
    <property type="entry name" value="EXPRESSED PROTEIN"/>
    <property type="match status" value="1"/>
</dbReference>
<comment type="caution">
    <text evidence="5">The sequence shown here is derived from an EMBL/GenBank/DDBJ whole genome shotgun (WGS) entry which is preliminary data.</text>
</comment>
<dbReference type="InterPro" id="IPR014977">
    <property type="entry name" value="WRC_dom"/>
</dbReference>
<evidence type="ECO:0000313" key="5">
    <source>
        <dbReference type="EMBL" id="KAI3943716.1"/>
    </source>
</evidence>
<feature type="compositionally biased region" description="Basic and acidic residues" evidence="3">
    <location>
        <begin position="165"/>
        <end position="183"/>
    </location>
</feature>
<keyword evidence="1" id="KW-0539">Nucleus</keyword>
<evidence type="ECO:0000256" key="1">
    <source>
        <dbReference type="ARBA" id="ARBA00023242"/>
    </source>
</evidence>
<sequence>MRIRKLITQKKISVPNSSYCNNRSSSSSIRSSCAAAAATSTVSTSTTSSKEKEEERVNNLQKQHVGACELNMSVWDVTPDDELLYYRKDEEISKVIKNEDKEQKDYHDEDKITDESVDTEEYQISTEEDDSESEEDDEETEEEEESKEEQYATENKGKLGLKSVTKNDDDKKRKREFEENHIESEEDIEETEIDNEGKIGLKSEKKKNKRKLENDSDYNIDDYEEEKKNKEVYCCKTNGKGWHCRSKAQIGNPLCENHMIQMQRYSDYHYHQRKLANKRIGRPPKESRTNTNDTTTNRVKRNKRKRGRLSNKGKLSGKKSSEFYYYSGFGPSWGKSKRGRPSNEVKKQPEDSEVKLDEERQVIIDEALITHGISPVKVKEENVNVNDNGCIMFVDDEFDDDYNTDEDCNGVNGKTKNRKPIKARSLNSLF</sequence>
<feature type="region of interest" description="Disordered" evidence="3">
    <location>
        <begin position="39"/>
        <end position="60"/>
    </location>
</feature>
<proteinExistence type="predicted"/>
<name>A0AAD4T8P4_9MAGN</name>
<evidence type="ECO:0000313" key="6">
    <source>
        <dbReference type="Proteomes" id="UP001202328"/>
    </source>
</evidence>
<feature type="region of interest" description="Disordered" evidence="3">
    <location>
        <begin position="334"/>
        <end position="357"/>
    </location>
</feature>
<keyword evidence="6" id="KW-1185">Reference proteome</keyword>
<feature type="domain" description="WRC" evidence="4">
    <location>
        <begin position="228"/>
        <end position="272"/>
    </location>
</feature>
<feature type="compositionally biased region" description="Acidic residues" evidence="3">
    <location>
        <begin position="115"/>
        <end position="147"/>
    </location>
</feature>